<evidence type="ECO:0000313" key="1">
    <source>
        <dbReference type="EMBL" id="MBX41968.1"/>
    </source>
</evidence>
<protein>
    <submittedName>
        <fullName evidence="1">Uncharacterized protein</fullName>
    </submittedName>
</protein>
<reference evidence="1" key="1">
    <citation type="submission" date="2018-02" db="EMBL/GenBank/DDBJ databases">
        <title>Rhizophora mucronata_Transcriptome.</title>
        <authorList>
            <person name="Meera S.P."/>
            <person name="Sreeshan A."/>
            <person name="Augustine A."/>
        </authorList>
    </citation>
    <scope>NUCLEOTIDE SEQUENCE</scope>
    <source>
        <tissue evidence="1">Leaf</tissue>
    </source>
</reference>
<name>A0A2P2NHJ0_RHIMU</name>
<proteinExistence type="predicted"/>
<dbReference type="AlphaFoldDB" id="A0A2P2NHJ0"/>
<accession>A0A2P2NHJ0</accession>
<dbReference type="EMBL" id="GGEC01061484">
    <property type="protein sequence ID" value="MBX41968.1"/>
    <property type="molecule type" value="Transcribed_RNA"/>
</dbReference>
<organism evidence="1">
    <name type="scientific">Rhizophora mucronata</name>
    <name type="common">Asiatic mangrove</name>
    <dbReference type="NCBI Taxonomy" id="61149"/>
    <lineage>
        <taxon>Eukaryota</taxon>
        <taxon>Viridiplantae</taxon>
        <taxon>Streptophyta</taxon>
        <taxon>Embryophyta</taxon>
        <taxon>Tracheophyta</taxon>
        <taxon>Spermatophyta</taxon>
        <taxon>Magnoliopsida</taxon>
        <taxon>eudicotyledons</taxon>
        <taxon>Gunneridae</taxon>
        <taxon>Pentapetalae</taxon>
        <taxon>rosids</taxon>
        <taxon>fabids</taxon>
        <taxon>Malpighiales</taxon>
        <taxon>Rhizophoraceae</taxon>
        <taxon>Rhizophora</taxon>
    </lineage>
</organism>
<sequence>MCIAVYVENQCLALIAGACYHKRLEILSFIMCASLPEYQLII</sequence>